<dbReference type="AlphaFoldDB" id="A0A518AWH4"/>
<dbReference type="RefSeq" id="WP_145251722.1">
    <property type="nucleotide sequence ID" value="NZ_CP036278.1"/>
</dbReference>
<proteinExistence type="predicted"/>
<evidence type="ECO:0000256" key="1">
    <source>
        <dbReference type="SAM" id="MobiDB-lite"/>
    </source>
</evidence>
<name>A0A518AWH4_9BACT</name>
<reference evidence="2 3" key="1">
    <citation type="submission" date="2019-02" db="EMBL/GenBank/DDBJ databases">
        <title>Deep-cultivation of Planctomycetes and their phenomic and genomic characterization uncovers novel biology.</title>
        <authorList>
            <person name="Wiegand S."/>
            <person name="Jogler M."/>
            <person name="Boedeker C."/>
            <person name="Pinto D."/>
            <person name="Vollmers J."/>
            <person name="Rivas-Marin E."/>
            <person name="Kohn T."/>
            <person name="Peeters S.H."/>
            <person name="Heuer A."/>
            <person name="Rast P."/>
            <person name="Oberbeckmann S."/>
            <person name="Bunk B."/>
            <person name="Jeske O."/>
            <person name="Meyerdierks A."/>
            <person name="Storesund J.E."/>
            <person name="Kallscheuer N."/>
            <person name="Luecker S."/>
            <person name="Lage O.M."/>
            <person name="Pohl T."/>
            <person name="Merkel B.J."/>
            <person name="Hornburger P."/>
            <person name="Mueller R.-W."/>
            <person name="Bruemmer F."/>
            <person name="Labrenz M."/>
            <person name="Spormann A.M."/>
            <person name="Op den Camp H."/>
            <person name="Overmann J."/>
            <person name="Amann R."/>
            <person name="Jetten M.S.M."/>
            <person name="Mascher T."/>
            <person name="Medema M.H."/>
            <person name="Devos D.P."/>
            <person name="Kaster A.-K."/>
            <person name="Ovreas L."/>
            <person name="Rohde M."/>
            <person name="Galperin M.Y."/>
            <person name="Jogler C."/>
        </authorList>
    </citation>
    <scope>NUCLEOTIDE SEQUENCE [LARGE SCALE GENOMIC DNA]</scope>
    <source>
        <strain evidence="2 3">Pan181</strain>
    </source>
</reference>
<dbReference type="KEGG" id="amuc:Pan181_53090"/>
<evidence type="ECO:0000313" key="2">
    <source>
        <dbReference type="EMBL" id="QDU59068.1"/>
    </source>
</evidence>
<sequence length="298" mass="31739">MFAATGARGARAQVLFLGLALSATVGRAEPPVVQFDLPGELVARDVIDATVPSASRLVEVTVPVSVRVARGKVSDVREVTIEIDGAPAEIAVHDFAPQTTLGSELAEDIKVTTTTEHSKTFNASLGGQSPIPLGGVTAQVTPTLTSTNNNATKETATTSRYAPKKPVVVSGTLNAGRGAFFQMRPSSQTTLEGQHALSIVFRVPDDWTGGPLEVRCWARGERQILWFDQPQVWGSTRRAVTVAAEPPCPPRSFAKRHVVAKQPTTDPGENWVPDIQVSHQRAKHEGELAASTPAEADK</sequence>
<dbReference type="EMBL" id="CP036278">
    <property type="protein sequence ID" value="QDU59068.1"/>
    <property type="molecule type" value="Genomic_DNA"/>
</dbReference>
<dbReference type="OrthoDB" id="252570at2"/>
<evidence type="ECO:0000313" key="3">
    <source>
        <dbReference type="Proteomes" id="UP000315750"/>
    </source>
</evidence>
<feature type="region of interest" description="Disordered" evidence="1">
    <location>
        <begin position="260"/>
        <end position="298"/>
    </location>
</feature>
<gene>
    <name evidence="2" type="ORF">Pan181_53090</name>
</gene>
<keyword evidence="3" id="KW-1185">Reference proteome</keyword>
<dbReference type="Proteomes" id="UP000315750">
    <property type="component" value="Chromosome"/>
</dbReference>
<organism evidence="2 3">
    <name type="scientific">Aeoliella mucimassa</name>
    <dbReference type="NCBI Taxonomy" id="2527972"/>
    <lineage>
        <taxon>Bacteria</taxon>
        <taxon>Pseudomonadati</taxon>
        <taxon>Planctomycetota</taxon>
        <taxon>Planctomycetia</taxon>
        <taxon>Pirellulales</taxon>
        <taxon>Lacipirellulaceae</taxon>
        <taxon>Aeoliella</taxon>
    </lineage>
</organism>
<accession>A0A518AWH4</accession>
<protein>
    <submittedName>
        <fullName evidence="2">Uncharacterized protein</fullName>
    </submittedName>
</protein>